<name>G4SYI7_META2</name>
<sequence length="49" mass="5179">MGSSEAETHHGERQALGDAACTAPRLGMHTDLVSVAKVGIPTEDRAKYI</sequence>
<dbReference type="HOGENOM" id="CLU_3137548_0_0_6"/>
<accession>G4SYI7</accession>
<dbReference type="KEGG" id="mah:MEALZ_0490"/>
<evidence type="ECO:0000313" key="2">
    <source>
        <dbReference type="Proteomes" id="UP000008315"/>
    </source>
</evidence>
<evidence type="ECO:0000313" key="1">
    <source>
        <dbReference type="EMBL" id="CCE22188.1"/>
    </source>
</evidence>
<reference evidence="2" key="1">
    <citation type="journal article" date="2012" name="J. Bacteriol.">
        <title>Genome sequence of the haloalkaliphilic methanotrophic bacterium Methylomicrobium alcaliphilum 20Z.</title>
        <authorList>
            <person name="Vuilleumier S."/>
            <person name="Khmelenina V.N."/>
            <person name="Bringel F."/>
            <person name="Reshetnikov A.S."/>
            <person name="Lajus A."/>
            <person name="Mangenot S."/>
            <person name="Rouy Z."/>
            <person name="Op den Camp H.J."/>
            <person name="Jetten M.S."/>
            <person name="Dispirito A.A."/>
            <person name="Dunfield P."/>
            <person name="Klotz M.G."/>
            <person name="Semrau J.D."/>
            <person name="Stein L.Y."/>
            <person name="Barbe V."/>
            <person name="Medigue C."/>
            <person name="Trotsenko Y.A."/>
            <person name="Kalyuzhnaya M.G."/>
        </authorList>
    </citation>
    <scope>NUCLEOTIDE SEQUENCE [LARGE SCALE GENOMIC DNA]</scope>
    <source>
        <strain evidence="2">DSM 19304 / NCIMB 14124 / VKM B-2133 / 20Z</strain>
    </source>
</reference>
<dbReference type="Proteomes" id="UP000008315">
    <property type="component" value="Chromosome"/>
</dbReference>
<organism evidence="1 2">
    <name type="scientific">Methylotuvimicrobium alcaliphilum (strain DSM 19304 / NCIMB 14124 / VKM B-2133 / 20Z)</name>
    <name type="common">Methylomicrobium alcaliphilum</name>
    <dbReference type="NCBI Taxonomy" id="1091494"/>
    <lineage>
        <taxon>Bacteria</taxon>
        <taxon>Pseudomonadati</taxon>
        <taxon>Pseudomonadota</taxon>
        <taxon>Gammaproteobacteria</taxon>
        <taxon>Methylococcales</taxon>
        <taxon>Methylococcaceae</taxon>
        <taxon>Methylotuvimicrobium</taxon>
    </lineage>
</organism>
<gene>
    <name evidence="1" type="ordered locus">MEALZ_0490</name>
</gene>
<dbReference type="AlphaFoldDB" id="G4SYI7"/>
<dbReference type="EMBL" id="FO082060">
    <property type="protein sequence ID" value="CCE22188.1"/>
    <property type="molecule type" value="Genomic_DNA"/>
</dbReference>
<protein>
    <submittedName>
        <fullName evidence="1">Uncharacterized protein</fullName>
    </submittedName>
</protein>
<keyword evidence="2" id="KW-1185">Reference proteome</keyword>
<proteinExistence type="predicted"/>